<sequence length="337" mass="38031">MNKKVSLKDIAKAVGVSTALVSYVLNNKEKEARVGKEIAEVIRKKAMEMNYQPNQLAKSLKSGKSFTIGLILADISNPFFANIARTIEDEAKKYNYTVIFGSSDENAEKSRDLIEVLIERQVDGFIIAPTERTESQIESLKKANIPFVLIDRYFPKIQTNYVITDNFGAAYRATKHLIDAGFERIGMIAYKNGLIHMKERVRGYKQAVKDAAYGKALLKEVTYEMGEGEIQDKIDELINGKQKIDALFFATNTLSIHGLKYLNRKKLRVPDDVAVVCFDECDAFDFFYCPLTYVKQPLVEVGQQAVNILLKKINNPEKEEEQVSLASDFVIKKSSAK</sequence>
<dbReference type="PANTHER" id="PTHR30146:SF148">
    <property type="entry name" value="HTH-TYPE TRANSCRIPTIONAL REPRESSOR PURR-RELATED"/>
    <property type="match status" value="1"/>
</dbReference>
<dbReference type="PROSITE" id="PS50932">
    <property type="entry name" value="HTH_LACI_2"/>
    <property type="match status" value="1"/>
</dbReference>
<dbReference type="InterPro" id="IPR000843">
    <property type="entry name" value="HTH_LacI"/>
</dbReference>
<dbReference type="CDD" id="cd01392">
    <property type="entry name" value="HTH_LacI"/>
    <property type="match status" value="1"/>
</dbReference>
<dbReference type="InterPro" id="IPR001761">
    <property type="entry name" value="Peripla_BP/Lac1_sug-bd_dom"/>
</dbReference>
<comment type="caution">
    <text evidence="6">The sequence shown here is derived from an EMBL/GenBank/DDBJ whole genome shotgun (WGS) entry which is preliminary data.</text>
</comment>
<proteinExistence type="predicted"/>
<dbReference type="Gene3D" id="3.40.50.2300">
    <property type="match status" value="2"/>
</dbReference>
<dbReference type="Gene3D" id="1.10.260.40">
    <property type="entry name" value="lambda repressor-like DNA-binding domains"/>
    <property type="match status" value="1"/>
</dbReference>
<evidence type="ECO:0000313" key="6">
    <source>
        <dbReference type="EMBL" id="MFC0316685.1"/>
    </source>
</evidence>
<dbReference type="EMBL" id="JBHLWO010000001">
    <property type="protein sequence ID" value="MFC0316685.1"/>
    <property type="molecule type" value="Genomic_DNA"/>
</dbReference>
<reference evidence="6 7" key="1">
    <citation type="submission" date="2024-09" db="EMBL/GenBank/DDBJ databases">
        <authorList>
            <person name="Sun Q."/>
            <person name="Mori K."/>
        </authorList>
    </citation>
    <scope>NUCLEOTIDE SEQUENCE [LARGE SCALE GENOMIC DNA]</scope>
    <source>
        <strain evidence="6 7">CCM 7765</strain>
    </source>
</reference>
<organism evidence="6 7">
    <name type="scientific">Olivibacter oleidegradans</name>
    <dbReference type="NCBI Taxonomy" id="760123"/>
    <lineage>
        <taxon>Bacteria</taxon>
        <taxon>Pseudomonadati</taxon>
        <taxon>Bacteroidota</taxon>
        <taxon>Sphingobacteriia</taxon>
        <taxon>Sphingobacteriales</taxon>
        <taxon>Sphingobacteriaceae</taxon>
        <taxon>Olivibacter</taxon>
    </lineage>
</organism>
<keyword evidence="1" id="KW-0678">Repressor</keyword>
<gene>
    <name evidence="6" type="ORF">ACFFI0_00140</name>
</gene>
<dbReference type="InterPro" id="IPR010982">
    <property type="entry name" value="Lambda_DNA-bd_dom_sf"/>
</dbReference>
<feature type="domain" description="HTH lacI-type" evidence="5">
    <location>
        <begin position="5"/>
        <end position="62"/>
    </location>
</feature>
<dbReference type="Proteomes" id="UP001589774">
    <property type="component" value="Unassembled WGS sequence"/>
</dbReference>
<keyword evidence="3 6" id="KW-0238">DNA-binding</keyword>
<name>A0ABV6HCR2_9SPHI</name>
<dbReference type="PANTHER" id="PTHR30146">
    <property type="entry name" value="LACI-RELATED TRANSCRIPTIONAL REPRESSOR"/>
    <property type="match status" value="1"/>
</dbReference>
<keyword evidence="2" id="KW-0805">Transcription regulation</keyword>
<dbReference type="SUPFAM" id="SSF47413">
    <property type="entry name" value="lambda repressor-like DNA-binding domains"/>
    <property type="match status" value="1"/>
</dbReference>
<evidence type="ECO:0000256" key="4">
    <source>
        <dbReference type="ARBA" id="ARBA00023163"/>
    </source>
</evidence>
<keyword evidence="4" id="KW-0804">Transcription</keyword>
<evidence type="ECO:0000313" key="7">
    <source>
        <dbReference type="Proteomes" id="UP001589774"/>
    </source>
</evidence>
<accession>A0ABV6HCR2</accession>
<evidence type="ECO:0000256" key="2">
    <source>
        <dbReference type="ARBA" id="ARBA00023015"/>
    </source>
</evidence>
<evidence type="ECO:0000259" key="5">
    <source>
        <dbReference type="PROSITE" id="PS50932"/>
    </source>
</evidence>
<evidence type="ECO:0000256" key="1">
    <source>
        <dbReference type="ARBA" id="ARBA00022491"/>
    </source>
</evidence>
<dbReference type="Pfam" id="PF00532">
    <property type="entry name" value="Peripla_BP_1"/>
    <property type="match status" value="1"/>
</dbReference>
<dbReference type="InterPro" id="IPR028082">
    <property type="entry name" value="Peripla_BP_I"/>
</dbReference>
<keyword evidence="7" id="KW-1185">Reference proteome</keyword>
<dbReference type="RefSeq" id="WP_130858071.1">
    <property type="nucleotide sequence ID" value="NZ_JBHLWO010000001.1"/>
</dbReference>
<dbReference type="GO" id="GO:0003677">
    <property type="term" value="F:DNA binding"/>
    <property type="evidence" value="ECO:0007669"/>
    <property type="project" value="UniProtKB-KW"/>
</dbReference>
<dbReference type="Pfam" id="PF00356">
    <property type="entry name" value="LacI"/>
    <property type="match status" value="1"/>
</dbReference>
<dbReference type="CDD" id="cd19977">
    <property type="entry name" value="PBP1_EndR-like"/>
    <property type="match status" value="1"/>
</dbReference>
<dbReference type="SMART" id="SM00354">
    <property type="entry name" value="HTH_LACI"/>
    <property type="match status" value="1"/>
</dbReference>
<protein>
    <submittedName>
        <fullName evidence="6">LacI family DNA-binding transcriptional regulator</fullName>
    </submittedName>
</protein>
<dbReference type="SUPFAM" id="SSF53822">
    <property type="entry name" value="Periplasmic binding protein-like I"/>
    <property type="match status" value="1"/>
</dbReference>
<evidence type="ECO:0000256" key="3">
    <source>
        <dbReference type="ARBA" id="ARBA00023125"/>
    </source>
</evidence>